<dbReference type="GeneTree" id="ENSGT00950000183111"/>
<dbReference type="PRINTS" id="PR00020">
    <property type="entry name" value="MAMDOMAIN"/>
</dbReference>
<dbReference type="GO" id="GO:0006508">
    <property type="term" value="P:proteolysis"/>
    <property type="evidence" value="ECO:0007669"/>
    <property type="project" value="UniProtKB-KW"/>
</dbReference>
<dbReference type="InterPro" id="IPR002083">
    <property type="entry name" value="MATH/TRAF_dom"/>
</dbReference>
<feature type="binding site" evidence="10">
    <location>
        <position position="150"/>
    </location>
    <ligand>
        <name>Zn(2+)</name>
        <dbReference type="ChEBI" id="CHEBI:29105"/>
        <note>catalytic</note>
    </ligand>
</feature>
<feature type="compositionally biased region" description="Polar residues" evidence="12">
    <location>
        <begin position="665"/>
        <end position="687"/>
    </location>
</feature>
<keyword evidence="3 11" id="KW-0732">Signal</keyword>
<protein>
    <recommendedName>
        <fullName evidence="11">Metalloendopeptidase</fullName>
        <ecNumber evidence="11">3.4.24.-</ecNumber>
    </recommendedName>
</protein>
<dbReference type="AlphaFoldDB" id="A0A3Q2EDG8"/>
<evidence type="ECO:0000256" key="2">
    <source>
        <dbReference type="ARBA" id="ARBA00022723"/>
    </source>
</evidence>
<dbReference type="SUPFAM" id="SSF49599">
    <property type="entry name" value="TRAF domain-like"/>
    <property type="match status" value="1"/>
</dbReference>
<evidence type="ECO:0000256" key="6">
    <source>
        <dbReference type="ARBA" id="ARBA00023049"/>
    </source>
</evidence>
<feature type="active site" evidence="10">
    <location>
        <position position="147"/>
    </location>
</feature>
<dbReference type="FunFam" id="3.40.390.10:FF:000015">
    <property type="entry name" value="Meprin A subunit"/>
    <property type="match status" value="1"/>
</dbReference>
<reference evidence="15" key="2">
    <citation type="submission" date="2025-09" db="UniProtKB">
        <authorList>
            <consortium name="Ensembl"/>
        </authorList>
    </citation>
    <scope>IDENTIFICATION</scope>
</reference>
<evidence type="ECO:0000259" key="14">
    <source>
        <dbReference type="PROSITE" id="PS51864"/>
    </source>
</evidence>
<keyword evidence="7" id="KW-0865">Zymogen</keyword>
<dbReference type="Proteomes" id="UP000265020">
    <property type="component" value="Unassembled WGS sequence"/>
</dbReference>
<dbReference type="SUPFAM" id="SSF55486">
    <property type="entry name" value="Metalloproteases ('zincins'), catalytic domain"/>
    <property type="match status" value="1"/>
</dbReference>
<dbReference type="SMART" id="SM00235">
    <property type="entry name" value="ZnMc"/>
    <property type="match status" value="1"/>
</dbReference>
<dbReference type="Gene3D" id="2.60.120.200">
    <property type="match status" value="1"/>
</dbReference>
<evidence type="ECO:0000256" key="5">
    <source>
        <dbReference type="ARBA" id="ARBA00022833"/>
    </source>
</evidence>
<keyword evidence="6 10" id="KW-0482">Metalloprotease</keyword>
<feature type="domain" description="Peptidase M12A" evidence="14">
    <location>
        <begin position="55"/>
        <end position="250"/>
    </location>
</feature>
<evidence type="ECO:0000313" key="16">
    <source>
        <dbReference type="Proteomes" id="UP000265020"/>
    </source>
</evidence>
<evidence type="ECO:0000256" key="3">
    <source>
        <dbReference type="ARBA" id="ARBA00022729"/>
    </source>
</evidence>
<dbReference type="EC" id="3.4.24.-" evidence="11"/>
<name>A0A3Q2EDG8_CYPVA</name>
<dbReference type="InterPro" id="IPR000998">
    <property type="entry name" value="MAM_dom"/>
</dbReference>
<evidence type="ECO:0000256" key="10">
    <source>
        <dbReference type="PROSITE-ProRule" id="PRU01211"/>
    </source>
</evidence>
<keyword evidence="5 10" id="KW-0862">Zinc</keyword>
<evidence type="ECO:0000256" key="9">
    <source>
        <dbReference type="ARBA" id="ARBA00023180"/>
    </source>
</evidence>
<dbReference type="Gene3D" id="2.60.210.10">
    <property type="entry name" value="Apoptosis, Tumor Necrosis Factor Receptor Associated Protein 2, Chain A"/>
    <property type="match status" value="1"/>
</dbReference>
<dbReference type="PRINTS" id="PR00480">
    <property type="entry name" value="ASTACIN"/>
</dbReference>
<dbReference type="GO" id="GO:0008270">
    <property type="term" value="F:zinc ion binding"/>
    <property type="evidence" value="ECO:0007669"/>
    <property type="project" value="UniProtKB-UniRule"/>
</dbReference>
<feature type="chain" id="PRO_5018382125" description="Metalloendopeptidase" evidence="11">
    <location>
        <begin position="19"/>
        <end position="721"/>
    </location>
</feature>
<evidence type="ECO:0000313" key="15">
    <source>
        <dbReference type="Ensembl" id="ENSCVAP00000030287.1"/>
    </source>
</evidence>
<dbReference type="InterPro" id="IPR001506">
    <property type="entry name" value="Peptidase_M12A"/>
</dbReference>
<dbReference type="GO" id="GO:0004222">
    <property type="term" value="F:metalloendopeptidase activity"/>
    <property type="evidence" value="ECO:0007669"/>
    <property type="project" value="UniProtKB-UniRule"/>
</dbReference>
<evidence type="ECO:0000256" key="8">
    <source>
        <dbReference type="ARBA" id="ARBA00023157"/>
    </source>
</evidence>
<accession>A0A3Q2EDG8</accession>
<dbReference type="SUPFAM" id="SSF49899">
    <property type="entry name" value="Concanavalin A-like lectins/glucanases"/>
    <property type="match status" value="1"/>
</dbReference>
<evidence type="ECO:0000259" key="13">
    <source>
        <dbReference type="PROSITE" id="PS50060"/>
    </source>
</evidence>
<keyword evidence="16" id="KW-1185">Reference proteome</keyword>
<feature type="compositionally biased region" description="Polar residues" evidence="12">
    <location>
        <begin position="635"/>
        <end position="657"/>
    </location>
</feature>
<keyword evidence="9" id="KW-0325">Glycoprotein</keyword>
<sequence>MRLLGYFCLVLNLAFSSALSLPSAEVEIVDVGENNTIEEDLTLDDILEPPNIQRSSILPGNDLWTSPIPYVLDKDLELNAKGVIMRAFDQFRLKSCIDFKPKDSEDYYIDIQKLDGCSSYIGQQKSPNGQVLSIGSRCDFLGIVEHEILHALGFYHEQSRYDRDDYVQIVYANIIRGKEHNFRKVSSDKSTTHGTPYDYMSVMHYGKNGFSNGNGKTIITLDPRFQDVIGQRLEMSPTDVEELNLLYNCNATISFIFYCGFSNGTMCQMSRCSQNGSNWEVVTQIPGGPSSDHTSLSSGSGDNGTQTGYFIHGSTATGQEGDSARLETEEVKPKRGCNVQCLQFYYFHSGNESDELNIWIREFQDEQDTNGTLRLMSQITGSPTSHWKIHHVSLNATKNFQVVFEVRKGAGNSTGGFSIDDINLSETECPHVVLQIDDLENLLNTSNTVTIRYSPRQYSKDGHAYRIAAILRKPSVGMFVQLLSGDFDNELQWPCLQRQMIFQLLDQTPNKKLQMSKELAFLSVETQVTSSGILAWNNPRDNGTKVLYENNEYIYGGPLWGYSRFATLEELRSREFLKGGSAIFMFNFEDLTPLINGTTLPCPQLRPIKTRNPTKNVDEGPCLPRILSTAHPPATTDNKISSTVHPATTTDNRNSSTIIPPPPATTDNRISSTVHPTTTTDNRNSSTIIPATTDDSIFSFSPGMVASPILPVLLTLTLLLS</sequence>
<comment type="cofactor">
    <cofactor evidence="10 11">
        <name>Zn(2+)</name>
        <dbReference type="ChEBI" id="CHEBI:29105"/>
    </cofactor>
    <text evidence="10 11">Binds 1 zinc ion per subunit.</text>
</comment>
<dbReference type="Gene3D" id="3.40.390.10">
    <property type="entry name" value="Collagenase (Catalytic Domain)"/>
    <property type="match status" value="1"/>
</dbReference>
<dbReference type="GO" id="GO:0016020">
    <property type="term" value="C:membrane"/>
    <property type="evidence" value="ECO:0007669"/>
    <property type="project" value="InterPro"/>
</dbReference>
<dbReference type="Pfam" id="PF01400">
    <property type="entry name" value="Astacin"/>
    <property type="match status" value="1"/>
</dbReference>
<keyword evidence="4 10" id="KW-0378">Hydrolase</keyword>
<evidence type="ECO:0000256" key="1">
    <source>
        <dbReference type="ARBA" id="ARBA00022670"/>
    </source>
</evidence>
<dbReference type="InterPro" id="IPR008974">
    <property type="entry name" value="TRAF-like"/>
</dbReference>
<feature type="binding site" evidence="10">
    <location>
        <position position="146"/>
    </location>
    <ligand>
        <name>Zn(2+)</name>
        <dbReference type="ChEBI" id="CHEBI:29105"/>
        <note>catalytic</note>
    </ligand>
</feature>
<organism evidence="15 16">
    <name type="scientific">Cyprinodon variegatus</name>
    <name type="common">Sheepshead minnow</name>
    <dbReference type="NCBI Taxonomy" id="28743"/>
    <lineage>
        <taxon>Eukaryota</taxon>
        <taxon>Metazoa</taxon>
        <taxon>Chordata</taxon>
        <taxon>Craniata</taxon>
        <taxon>Vertebrata</taxon>
        <taxon>Euteleostomi</taxon>
        <taxon>Actinopterygii</taxon>
        <taxon>Neopterygii</taxon>
        <taxon>Teleostei</taxon>
        <taxon>Neoteleostei</taxon>
        <taxon>Acanthomorphata</taxon>
        <taxon>Ovalentaria</taxon>
        <taxon>Atherinomorphae</taxon>
        <taxon>Cyprinodontiformes</taxon>
        <taxon>Cyprinodontidae</taxon>
        <taxon>Cyprinodon</taxon>
    </lineage>
</organism>
<dbReference type="Pfam" id="PF00629">
    <property type="entry name" value="MAM"/>
    <property type="match status" value="1"/>
</dbReference>
<dbReference type="Ensembl" id="ENSCVAT00000031693.1">
    <property type="protein sequence ID" value="ENSCVAP00000030287.1"/>
    <property type="gene ID" value="ENSCVAG00000018708.1"/>
</dbReference>
<dbReference type="PANTHER" id="PTHR10127:SF903">
    <property type="entry name" value="MEPRIN A SUBUNIT"/>
    <property type="match status" value="1"/>
</dbReference>
<proteinExistence type="predicted"/>
<evidence type="ECO:0000256" key="12">
    <source>
        <dbReference type="SAM" id="MobiDB-lite"/>
    </source>
</evidence>
<dbReference type="PROSITE" id="PS50060">
    <property type="entry name" value="MAM_2"/>
    <property type="match status" value="1"/>
</dbReference>
<feature type="region of interest" description="Disordered" evidence="12">
    <location>
        <begin position="630"/>
        <end position="687"/>
    </location>
</feature>
<comment type="caution">
    <text evidence="10">Lacks conserved residue(s) required for the propagation of feature annotation.</text>
</comment>
<dbReference type="PANTHER" id="PTHR10127">
    <property type="entry name" value="DISCOIDIN, CUB, EGF, LAMININ , AND ZINC METALLOPROTEASE DOMAIN CONTAINING"/>
    <property type="match status" value="1"/>
</dbReference>
<dbReference type="Pfam" id="PF22486">
    <property type="entry name" value="MATH_2"/>
    <property type="match status" value="1"/>
</dbReference>
<feature type="signal peptide" evidence="11">
    <location>
        <begin position="1"/>
        <end position="18"/>
    </location>
</feature>
<dbReference type="InterPro" id="IPR024079">
    <property type="entry name" value="MetalloPept_cat_dom_sf"/>
</dbReference>
<reference evidence="15" key="1">
    <citation type="submission" date="2025-08" db="UniProtKB">
        <authorList>
            <consortium name="Ensembl"/>
        </authorList>
    </citation>
    <scope>IDENTIFICATION</scope>
</reference>
<dbReference type="CDD" id="cd06263">
    <property type="entry name" value="MAM"/>
    <property type="match status" value="1"/>
</dbReference>
<evidence type="ECO:0000256" key="7">
    <source>
        <dbReference type="ARBA" id="ARBA00023145"/>
    </source>
</evidence>
<evidence type="ECO:0000256" key="11">
    <source>
        <dbReference type="RuleBase" id="RU361183"/>
    </source>
</evidence>
<keyword evidence="1 10" id="KW-0645">Protease</keyword>
<evidence type="ECO:0000256" key="4">
    <source>
        <dbReference type="ARBA" id="ARBA00022801"/>
    </source>
</evidence>
<dbReference type="SMART" id="SM00137">
    <property type="entry name" value="MAM"/>
    <property type="match status" value="1"/>
</dbReference>
<feature type="domain" description="MAM" evidence="13">
    <location>
        <begin position="257"/>
        <end position="431"/>
    </location>
</feature>
<keyword evidence="2 10" id="KW-0479">Metal-binding</keyword>
<dbReference type="InterPro" id="IPR006026">
    <property type="entry name" value="Peptidase_Metallo"/>
</dbReference>
<dbReference type="PROSITE" id="PS51864">
    <property type="entry name" value="ASTACIN"/>
    <property type="match status" value="1"/>
</dbReference>
<dbReference type="InterPro" id="IPR013320">
    <property type="entry name" value="ConA-like_dom_sf"/>
</dbReference>
<feature type="binding site" evidence="10">
    <location>
        <position position="156"/>
    </location>
    <ligand>
        <name>Zn(2+)</name>
        <dbReference type="ChEBI" id="CHEBI:29105"/>
        <note>catalytic</note>
    </ligand>
</feature>
<keyword evidence="8" id="KW-1015">Disulfide bond</keyword>